<dbReference type="AlphaFoldDB" id="A0AAD7CMD6"/>
<proteinExistence type="predicted"/>
<keyword evidence="2" id="KW-1185">Reference proteome</keyword>
<organism evidence="1 2">
    <name type="scientific">Mycena rosella</name>
    <name type="common">Pink bonnet</name>
    <name type="synonym">Agaricus rosellus</name>
    <dbReference type="NCBI Taxonomy" id="1033263"/>
    <lineage>
        <taxon>Eukaryota</taxon>
        <taxon>Fungi</taxon>
        <taxon>Dikarya</taxon>
        <taxon>Basidiomycota</taxon>
        <taxon>Agaricomycotina</taxon>
        <taxon>Agaricomycetes</taxon>
        <taxon>Agaricomycetidae</taxon>
        <taxon>Agaricales</taxon>
        <taxon>Marasmiineae</taxon>
        <taxon>Mycenaceae</taxon>
        <taxon>Mycena</taxon>
    </lineage>
</organism>
<reference evidence="1" key="1">
    <citation type="submission" date="2023-03" db="EMBL/GenBank/DDBJ databases">
        <title>Massive genome expansion in bonnet fungi (Mycena s.s.) driven by repeated elements and novel gene families across ecological guilds.</title>
        <authorList>
            <consortium name="Lawrence Berkeley National Laboratory"/>
            <person name="Harder C.B."/>
            <person name="Miyauchi S."/>
            <person name="Viragh M."/>
            <person name="Kuo A."/>
            <person name="Thoen E."/>
            <person name="Andreopoulos B."/>
            <person name="Lu D."/>
            <person name="Skrede I."/>
            <person name="Drula E."/>
            <person name="Henrissat B."/>
            <person name="Morin E."/>
            <person name="Kohler A."/>
            <person name="Barry K."/>
            <person name="LaButti K."/>
            <person name="Morin E."/>
            <person name="Salamov A."/>
            <person name="Lipzen A."/>
            <person name="Mereny Z."/>
            <person name="Hegedus B."/>
            <person name="Baldrian P."/>
            <person name="Stursova M."/>
            <person name="Weitz H."/>
            <person name="Taylor A."/>
            <person name="Grigoriev I.V."/>
            <person name="Nagy L.G."/>
            <person name="Martin F."/>
            <person name="Kauserud H."/>
        </authorList>
    </citation>
    <scope>NUCLEOTIDE SEQUENCE</scope>
    <source>
        <strain evidence="1">CBHHK067</strain>
    </source>
</reference>
<gene>
    <name evidence="1" type="ORF">B0H17DRAFT_886944</name>
</gene>
<evidence type="ECO:0000313" key="1">
    <source>
        <dbReference type="EMBL" id="KAJ7653452.1"/>
    </source>
</evidence>
<comment type="caution">
    <text evidence="1">The sequence shown here is derived from an EMBL/GenBank/DDBJ whole genome shotgun (WGS) entry which is preliminary data.</text>
</comment>
<dbReference type="Proteomes" id="UP001221757">
    <property type="component" value="Unassembled WGS sequence"/>
</dbReference>
<feature type="non-terminal residue" evidence="1">
    <location>
        <position position="132"/>
    </location>
</feature>
<sequence length="132" mass="15243">KAKALEHLARRGETLGVGQAAEPESTFHNVQLYPQMFPWLFPYGEMSKLRRLINELGGIGHPGHKNRMSEMRHKQHLMMYHDKRFQTDLYFPMIAFNDGQIKPGKSGNHLLVKIKKFSEISERLNNVDTAVL</sequence>
<dbReference type="EMBL" id="JARKIE010000335">
    <property type="protein sequence ID" value="KAJ7653452.1"/>
    <property type="molecule type" value="Genomic_DNA"/>
</dbReference>
<accession>A0AAD7CMD6</accession>
<evidence type="ECO:0000313" key="2">
    <source>
        <dbReference type="Proteomes" id="UP001221757"/>
    </source>
</evidence>
<name>A0AAD7CMD6_MYCRO</name>
<feature type="non-terminal residue" evidence="1">
    <location>
        <position position="1"/>
    </location>
</feature>
<protein>
    <submittedName>
        <fullName evidence="1">Uncharacterized protein</fullName>
    </submittedName>
</protein>